<proteinExistence type="predicted"/>
<organism evidence="1 2">
    <name type="scientific">Schistosoma margrebowiei</name>
    <dbReference type="NCBI Taxonomy" id="48269"/>
    <lineage>
        <taxon>Eukaryota</taxon>
        <taxon>Metazoa</taxon>
        <taxon>Spiralia</taxon>
        <taxon>Lophotrochozoa</taxon>
        <taxon>Platyhelminthes</taxon>
        <taxon>Trematoda</taxon>
        <taxon>Digenea</taxon>
        <taxon>Strigeidida</taxon>
        <taxon>Schistosomatoidea</taxon>
        <taxon>Schistosomatidae</taxon>
        <taxon>Schistosoma</taxon>
    </lineage>
</organism>
<accession>A0A183MHC0</accession>
<evidence type="ECO:0000313" key="1">
    <source>
        <dbReference type="EMBL" id="VDP18312.1"/>
    </source>
</evidence>
<keyword evidence="2" id="KW-1185">Reference proteome</keyword>
<dbReference type="STRING" id="48269.A0A183MHC0"/>
<protein>
    <submittedName>
        <fullName evidence="1">Uncharacterized protein</fullName>
    </submittedName>
</protein>
<name>A0A183MHC0_9TREM</name>
<sequence>MVVGGSQQETLDPGSVLLGTRQQGVPAILKELVLPGGFDLVSPSFTVRDADFVIVETHTCPSRGGCSKPELFDLLDTNLVGRPALCESLMNIQVLKAGRTPSTLEPYFTVVYVELYTGRVVLYVNKLT</sequence>
<dbReference type="EMBL" id="UZAI01016935">
    <property type="protein sequence ID" value="VDP18312.1"/>
    <property type="molecule type" value="Genomic_DNA"/>
</dbReference>
<gene>
    <name evidence="1" type="ORF">SMRZ_LOCUS15445</name>
</gene>
<dbReference type="AlphaFoldDB" id="A0A183MHC0"/>
<evidence type="ECO:0000313" key="2">
    <source>
        <dbReference type="Proteomes" id="UP000277204"/>
    </source>
</evidence>
<reference evidence="1 2" key="1">
    <citation type="submission" date="2018-11" db="EMBL/GenBank/DDBJ databases">
        <authorList>
            <consortium name="Pathogen Informatics"/>
        </authorList>
    </citation>
    <scope>NUCLEOTIDE SEQUENCE [LARGE SCALE GENOMIC DNA]</scope>
    <source>
        <strain evidence="1 2">Zambia</strain>
    </source>
</reference>
<dbReference type="Proteomes" id="UP000277204">
    <property type="component" value="Unassembled WGS sequence"/>
</dbReference>